<geneLocation type="mitochondrion" evidence="15"/>
<name>A0A8K1ZE87_9HEMI</name>
<reference evidence="15" key="1">
    <citation type="submission" date="2018-01" db="EMBL/GenBank/DDBJ databases">
        <authorList>
            <person name="Dai R.H."/>
            <person name="Wang J.J."/>
        </authorList>
    </citation>
    <scope>NUCLEOTIDE SEQUENCE</scope>
</reference>
<dbReference type="GO" id="GO:0005743">
    <property type="term" value="C:mitochondrial inner membrane"/>
    <property type="evidence" value="ECO:0007669"/>
    <property type="project" value="UniProtKB-SubCell"/>
</dbReference>
<dbReference type="InterPro" id="IPR018086">
    <property type="entry name" value="NADH_UbQ_OxRdtase_su1_CS"/>
</dbReference>
<dbReference type="GO" id="GO:0003954">
    <property type="term" value="F:NADH dehydrogenase activity"/>
    <property type="evidence" value="ECO:0007669"/>
    <property type="project" value="TreeGrafter"/>
</dbReference>
<comment type="similarity">
    <text evidence="3 12">Belongs to the complex I subunit 1 family.</text>
</comment>
<dbReference type="EMBL" id="MG813495">
    <property type="protein sequence ID" value="UGK73359.1"/>
    <property type="molecule type" value="Genomic_DNA"/>
</dbReference>
<dbReference type="Pfam" id="PF00146">
    <property type="entry name" value="NADHdh"/>
    <property type="match status" value="1"/>
</dbReference>
<evidence type="ECO:0000256" key="12">
    <source>
        <dbReference type="RuleBase" id="RU000471"/>
    </source>
</evidence>
<evidence type="ECO:0000313" key="15">
    <source>
        <dbReference type="EMBL" id="UGK73359.1"/>
    </source>
</evidence>
<evidence type="ECO:0000256" key="9">
    <source>
        <dbReference type="ARBA" id="ARBA00023075"/>
    </source>
</evidence>
<protein>
    <recommendedName>
        <fullName evidence="4 13">NADH-ubiquinone oxidoreductase chain 1</fullName>
        <ecNumber evidence="13">7.1.1.2</ecNumber>
    </recommendedName>
</protein>
<dbReference type="PANTHER" id="PTHR11432">
    <property type="entry name" value="NADH DEHYDROGENASE SUBUNIT 1"/>
    <property type="match status" value="1"/>
</dbReference>
<accession>A0A8K1ZE87</accession>
<dbReference type="GO" id="GO:0008137">
    <property type="term" value="F:NADH dehydrogenase (ubiquinone) activity"/>
    <property type="evidence" value="ECO:0007669"/>
    <property type="project" value="UniProtKB-EC"/>
</dbReference>
<feature type="transmembrane region" description="Helical" evidence="14">
    <location>
        <begin position="168"/>
        <end position="191"/>
    </location>
</feature>
<keyword evidence="12" id="KW-0520">NAD</keyword>
<dbReference type="HAMAP" id="MF_01350">
    <property type="entry name" value="NDH1_NuoH"/>
    <property type="match status" value="1"/>
</dbReference>
<sequence length="305" mass="36196">MYYMTFLILILCVLVSVGFFTLFERKVLSYMQYRSGPNKVGFMGILQPFSDGMKLFLKEYLFPINCNFLIFYICPMFGFIQALFMWCIYPTFYNCISFSYSLMFFLCCSSLSVYIIMICGWCSNSSYSFLGCIRSVSQSISYEVSLSLILIMYFLLCDSYNFVNLFEYQYSCWFIFMCYPLFFCWFSCCLAETNRSPFDFSEGESELVSGFNVEYGSKGFALLFISEYASIIFMSVVCSLIFMGGDFFSFVFLISVLIFCYFFIWVRCSFPRYRYDKLMYLSWKCYLPFCLNFIFMFLLIKFIVY</sequence>
<feature type="transmembrane region" description="Helical" evidence="14">
    <location>
        <begin position="140"/>
        <end position="156"/>
    </location>
</feature>
<keyword evidence="5" id="KW-0813">Transport</keyword>
<feature type="transmembrane region" description="Helical" evidence="14">
    <location>
        <begin position="286"/>
        <end position="304"/>
    </location>
</feature>
<dbReference type="EC" id="7.1.1.2" evidence="13"/>
<comment type="subcellular location">
    <subcellularLocation>
        <location evidence="2 12">Mitochondrion inner membrane</location>
        <topology evidence="2 12">Multi-pass membrane protein</topology>
    </subcellularLocation>
</comment>
<evidence type="ECO:0000256" key="1">
    <source>
        <dbReference type="ARBA" id="ARBA00003257"/>
    </source>
</evidence>
<evidence type="ECO:0000256" key="6">
    <source>
        <dbReference type="ARBA" id="ARBA00022692"/>
    </source>
</evidence>
<evidence type="ECO:0000256" key="10">
    <source>
        <dbReference type="ARBA" id="ARBA00023128"/>
    </source>
</evidence>
<keyword evidence="11 14" id="KW-0472">Membrane</keyword>
<feature type="transmembrane region" description="Helical" evidence="14">
    <location>
        <begin position="68"/>
        <end position="92"/>
    </location>
</feature>
<keyword evidence="8 14" id="KW-1133">Transmembrane helix</keyword>
<comment type="catalytic activity">
    <reaction evidence="13">
        <text>a ubiquinone + NADH + 5 H(+)(in) = a ubiquinol + NAD(+) + 4 H(+)(out)</text>
        <dbReference type="Rhea" id="RHEA:29091"/>
        <dbReference type="Rhea" id="RHEA-COMP:9565"/>
        <dbReference type="Rhea" id="RHEA-COMP:9566"/>
        <dbReference type="ChEBI" id="CHEBI:15378"/>
        <dbReference type="ChEBI" id="CHEBI:16389"/>
        <dbReference type="ChEBI" id="CHEBI:17976"/>
        <dbReference type="ChEBI" id="CHEBI:57540"/>
        <dbReference type="ChEBI" id="CHEBI:57945"/>
        <dbReference type="EC" id="7.1.1.2"/>
    </reaction>
</comment>
<dbReference type="PROSITE" id="PS00668">
    <property type="entry name" value="COMPLEX1_ND1_2"/>
    <property type="match status" value="1"/>
</dbReference>
<gene>
    <name evidence="15" type="primary">ND1</name>
</gene>
<evidence type="ECO:0000256" key="2">
    <source>
        <dbReference type="ARBA" id="ARBA00004448"/>
    </source>
</evidence>
<dbReference type="PANTHER" id="PTHR11432:SF3">
    <property type="entry name" value="NADH-UBIQUINONE OXIDOREDUCTASE CHAIN 1"/>
    <property type="match status" value="1"/>
</dbReference>
<evidence type="ECO:0000256" key="5">
    <source>
        <dbReference type="ARBA" id="ARBA00022448"/>
    </source>
</evidence>
<evidence type="ECO:0000256" key="14">
    <source>
        <dbReference type="SAM" id="Phobius"/>
    </source>
</evidence>
<keyword evidence="7" id="KW-0999">Mitochondrion inner membrane</keyword>
<comment type="function">
    <text evidence="1">Core subunit of the mitochondrial membrane respiratory chain NADH dehydrogenase (Complex I) that is believed to belong to the minimal assembly required for catalysis. Complex I functions in the transfer of electrons from NADH to the respiratory chain. The immediate electron acceptor for the enzyme is believed to be ubiquinone.</text>
</comment>
<feature type="transmembrane region" description="Helical" evidence="14">
    <location>
        <begin position="6"/>
        <end position="23"/>
    </location>
</feature>
<dbReference type="GO" id="GO:0009060">
    <property type="term" value="P:aerobic respiration"/>
    <property type="evidence" value="ECO:0007669"/>
    <property type="project" value="TreeGrafter"/>
</dbReference>
<dbReference type="AlphaFoldDB" id="A0A8K1ZE87"/>
<feature type="transmembrane region" description="Helical" evidence="14">
    <location>
        <begin position="220"/>
        <end position="242"/>
    </location>
</feature>
<evidence type="ECO:0000256" key="4">
    <source>
        <dbReference type="ARBA" id="ARBA00021009"/>
    </source>
</evidence>
<evidence type="ECO:0000256" key="7">
    <source>
        <dbReference type="ARBA" id="ARBA00022792"/>
    </source>
</evidence>
<dbReference type="InterPro" id="IPR001694">
    <property type="entry name" value="NADH_UbQ_OxRdtase_su1/FPO"/>
</dbReference>
<evidence type="ECO:0000256" key="8">
    <source>
        <dbReference type="ARBA" id="ARBA00022989"/>
    </source>
</evidence>
<keyword evidence="9 13" id="KW-0830">Ubiquinone</keyword>
<feature type="transmembrane region" description="Helical" evidence="14">
    <location>
        <begin position="98"/>
        <end position="119"/>
    </location>
</feature>
<evidence type="ECO:0000256" key="11">
    <source>
        <dbReference type="ARBA" id="ARBA00023136"/>
    </source>
</evidence>
<proteinExistence type="inferred from homology"/>
<keyword evidence="10 13" id="KW-0496">Mitochondrion</keyword>
<dbReference type="PROSITE" id="PS00667">
    <property type="entry name" value="COMPLEX1_ND1_1"/>
    <property type="match status" value="1"/>
</dbReference>
<keyword evidence="6 12" id="KW-0812">Transmembrane</keyword>
<feature type="transmembrane region" description="Helical" evidence="14">
    <location>
        <begin position="248"/>
        <end position="266"/>
    </location>
</feature>
<evidence type="ECO:0000256" key="3">
    <source>
        <dbReference type="ARBA" id="ARBA00010535"/>
    </source>
</evidence>
<organism evidence="15">
    <name type="scientific">Mesargus serrata</name>
    <dbReference type="NCBI Taxonomy" id="2901391"/>
    <lineage>
        <taxon>Eukaryota</taxon>
        <taxon>Metazoa</taxon>
        <taxon>Ecdysozoa</taxon>
        <taxon>Arthropoda</taxon>
        <taxon>Hexapoda</taxon>
        <taxon>Insecta</taxon>
        <taxon>Pterygota</taxon>
        <taxon>Neoptera</taxon>
        <taxon>Paraneoptera</taxon>
        <taxon>Hemiptera</taxon>
        <taxon>Auchenorrhyncha</taxon>
        <taxon>Membracoidea</taxon>
        <taxon>Cicadellidae</taxon>
        <taxon>Ulopinae</taxon>
        <taxon>Mesargus</taxon>
    </lineage>
</organism>
<evidence type="ECO:0000256" key="13">
    <source>
        <dbReference type="RuleBase" id="RU000473"/>
    </source>
</evidence>